<keyword evidence="10" id="KW-1185">Reference proteome</keyword>
<dbReference type="InterPro" id="IPR019358">
    <property type="entry name" value="NEMP_fam"/>
</dbReference>
<feature type="transmembrane region" description="Helical" evidence="8">
    <location>
        <begin position="6"/>
        <end position="28"/>
    </location>
</feature>
<evidence type="ECO:0000256" key="1">
    <source>
        <dbReference type="ARBA" id="ARBA00004575"/>
    </source>
</evidence>
<dbReference type="EMBL" id="KB870811">
    <property type="protein sequence ID" value="EOA15809.1"/>
    <property type="molecule type" value="Genomic_DNA"/>
</dbReference>
<name>R0GGB7_9BRAS</name>
<dbReference type="PANTHER" id="PTHR31587">
    <property type="entry name" value="TRANSMEMBRANE PROTEIN (DUF2215)"/>
    <property type="match status" value="1"/>
</dbReference>
<keyword evidence="5 8" id="KW-1133">Transmembrane helix</keyword>
<feature type="transmembrane region" description="Helical" evidence="8">
    <location>
        <begin position="182"/>
        <end position="204"/>
    </location>
</feature>
<evidence type="ECO:0000256" key="5">
    <source>
        <dbReference type="ARBA" id="ARBA00022989"/>
    </source>
</evidence>
<dbReference type="Pfam" id="PF10225">
    <property type="entry name" value="NEMP"/>
    <property type="match status" value="1"/>
</dbReference>
<gene>
    <name evidence="9" type="ORF">CARUB_v10007344mg</name>
</gene>
<dbReference type="Proteomes" id="UP000029121">
    <property type="component" value="Unassembled WGS sequence"/>
</dbReference>
<reference evidence="10" key="1">
    <citation type="journal article" date="2013" name="Nat. Genet.">
        <title>The Capsella rubella genome and the genomic consequences of rapid mating system evolution.</title>
        <authorList>
            <person name="Slotte T."/>
            <person name="Hazzouri K.M."/>
            <person name="Agren J.A."/>
            <person name="Koenig D."/>
            <person name="Maumus F."/>
            <person name="Guo Y.L."/>
            <person name="Steige K."/>
            <person name="Platts A.E."/>
            <person name="Escobar J.S."/>
            <person name="Newman L.K."/>
            <person name="Wang W."/>
            <person name="Mandakova T."/>
            <person name="Vello E."/>
            <person name="Smith L.M."/>
            <person name="Henz S.R."/>
            <person name="Steffen J."/>
            <person name="Takuno S."/>
            <person name="Brandvain Y."/>
            <person name="Coop G."/>
            <person name="Andolfatto P."/>
            <person name="Hu T.T."/>
            <person name="Blanchette M."/>
            <person name="Clark R.M."/>
            <person name="Quesneville H."/>
            <person name="Nordborg M."/>
            <person name="Gaut B.S."/>
            <person name="Lysak M.A."/>
            <person name="Jenkins J."/>
            <person name="Grimwood J."/>
            <person name="Chapman J."/>
            <person name="Prochnik S."/>
            <person name="Shu S."/>
            <person name="Rokhsar D."/>
            <person name="Schmutz J."/>
            <person name="Weigel D."/>
            <person name="Wright S.I."/>
        </authorList>
    </citation>
    <scope>NUCLEOTIDE SEQUENCE [LARGE SCALE GENOMIC DNA]</scope>
    <source>
        <strain evidence="10">cv. Monte Gargano</strain>
    </source>
</reference>
<evidence type="ECO:0000313" key="9">
    <source>
        <dbReference type="EMBL" id="EOA15809.1"/>
    </source>
</evidence>
<organism evidence="9 10">
    <name type="scientific">Capsella rubella</name>
    <dbReference type="NCBI Taxonomy" id="81985"/>
    <lineage>
        <taxon>Eukaryota</taxon>
        <taxon>Viridiplantae</taxon>
        <taxon>Streptophyta</taxon>
        <taxon>Embryophyta</taxon>
        <taxon>Tracheophyta</taxon>
        <taxon>Spermatophyta</taxon>
        <taxon>Magnoliopsida</taxon>
        <taxon>eudicotyledons</taxon>
        <taxon>Gunneridae</taxon>
        <taxon>Pentapetalae</taxon>
        <taxon>rosids</taxon>
        <taxon>malvids</taxon>
        <taxon>Brassicales</taxon>
        <taxon>Brassicaceae</taxon>
        <taxon>Camelineae</taxon>
        <taxon>Capsella</taxon>
    </lineage>
</organism>
<feature type="transmembrane region" description="Helical" evidence="8">
    <location>
        <begin position="309"/>
        <end position="325"/>
    </location>
</feature>
<evidence type="ECO:0000313" key="10">
    <source>
        <dbReference type="Proteomes" id="UP000029121"/>
    </source>
</evidence>
<keyword evidence="4" id="KW-0732">Signal</keyword>
<dbReference type="eggNOG" id="ENOG502QSQQ">
    <property type="taxonomic scope" value="Eukaryota"/>
</dbReference>
<keyword evidence="7" id="KW-0539">Nucleus</keyword>
<feature type="transmembrane region" description="Helical" evidence="8">
    <location>
        <begin position="156"/>
        <end position="176"/>
    </location>
</feature>
<comment type="subcellular location">
    <subcellularLocation>
        <location evidence="1">Nucleus inner membrane</location>
        <topology evidence="1">Multi-pass membrane protein</topology>
        <orientation evidence="1">Nucleoplasmic side</orientation>
    </subcellularLocation>
</comment>
<evidence type="ECO:0000256" key="6">
    <source>
        <dbReference type="ARBA" id="ARBA00023136"/>
    </source>
</evidence>
<keyword evidence="3 8" id="KW-0812">Transmembrane</keyword>
<comment type="similarity">
    <text evidence="2">Belongs to the NEMP family.</text>
</comment>
<evidence type="ECO:0000256" key="7">
    <source>
        <dbReference type="ARBA" id="ARBA00023242"/>
    </source>
</evidence>
<dbReference type="GO" id="GO:0005637">
    <property type="term" value="C:nuclear inner membrane"/>
    <property type="evidence" value="ECO:0007669"/>
    <property type="project" value="UniProtKB-SubCell"/>
</dbReference>
<dbReference type="STRING" id="81985.R0GGB7"/>
<dbReference type="PANTHER" id="PTHR31587:SF4">
    <property type="entry name" value="TRANSMEMBRANE PROTEIN (DUF2215)"/>
    <property type="match status" value="1"/>
</dbReference>
<evidence type="ECO:0000256" key="8">
    <source>
        <dbReference type="SAM" id="Phobius"/>
    </source>
</evidence>
<evidence type="ECO:0000256" key="4">
    <source>
        <dbReference type="ARBA" id="ARBA00022729"/>
    </source>
</evidence>
<feature type="transmembrane region" description="Helical" evidence="8">
    <location>
        <begin position="216"/>
        <end position="237"/>
    </location>
</feature>
<feature type="transmembrane region" description="Helical" evidence="8">
    <location>
        <begin position="257"/>
        <end position="274"/>
    </location>
</feature>
<dbReference type="AlphaFoldDB" id="R0GGB7"/>
<proteinExistence type="inferred from homology"/>
<accession>R0GGB7</accession>
<sequence>MGDYLLIRVIIGVIFAFSSLVSSDELLVVGETEKLLVTTNFVVKVTGSPRQNQDLPTLYERIHISGRQRLKHIEKYAHSLKLIVNMSPGAKTSTTHVCFHRDLSLAIGMCPYNQWEKVSNGSWTQTMSPFDKKILSVRTIGSSKVTLEVSTVEEWCMIHIVFLIIGTVLLSSASTLSRSITFYYTCVMSIGIILAVLVFLFQGLKRLPTGLSSSALFLYSSVVGLGGVFFLYIPGLFQSMLILMGISESMVLNLKLHLYFSGIFFGLFAVKRFVLTRGGSIDVKTSLFVSWSIWILAAVLILQSSMDPLLGGGALVCVIVMTSMLKKSTRLMTFLGRLHL</sequence>
<evidence type="ECO:0000256" key="3">
    <source>
        <dbReference type="ARBA" id="ARBA00022692"/>
    </source>
</evidence>
<protein>
    <submittedName>
        <fullName evidence="9">Uncharacterized protein</fullName>
    </submittedName>
</protein>
<feature type="transmembrane region" description="Helical" evidence="8">
    <location>
        <begin position="286"/>
        <end position="303"/>
    </location>
</feature>
<keyword evidence="6 8" id="KW-0472">Membrane</keyword>
<evidence type="ECO:0000256" key="2">
    <source>
        <dbReference type="ARBA" id="ARBA00005748"/>
    </source>
</evidence>